<dbReference type="EMBL" id="CP129970">
    <property type="protein sequence ID" value="WMN06577.1"/>
    <property type="molecule type" value="Genomic_DNA"/>
</dbReference>
<evidence type="ECO:0000313" key="11">
    <source>
        <dbReference type="Proteomes" id="UP001244443"/>
    </source>
</evidence>
<dbReference type="NCBIfam" id="TIGR04056">
    <property type="entry name" value="OMP_RagA_SusC"/>
    <property type="match status" value="1"/>
</dbReference>
<evidence type="ECO:0000313" key="10">
    <source>
        <dbReference type="EMBL" id="WMN06577.1"/>
    </source>
</evidence>
<dbReference type="Proteomes" id="UP001244443">
    <property type="component" value="Chromosome"/>
</dbReference>
<dbReference type="InterPro" id="IPR037066">
    <property type="entry name" value="Plug_dom_sf"/>
</dbReference>
<evidence type="ECO:0000256" key="8">
    <source>
        <dbReference type="SAM" id="SignalP"/>
    </source>
</evidence>
<dbReference type="Gene3D" id="2.170.130.10">
    <property type="entry name" value="TonB-dependent receptor, plug domain"/>
    <property type="match status" value="1"/>
</dbReference>
<evidence type="ECO:0000256" key="5">
    <source>
        <dbReference type="ARBA" id="ARBA00023136"/>
    </source>
</evidence>
<keyword evidence="5 7" id="KW-0472">Membrane</keyword>
<evidence type="ECO:0000256" key="7">
    <source>
        <dbReference type="PROSITE-ProRule" id="PRU01360"/>
    </source>
</evidence>
<keyword evidence="2 7" id="KW-0813">Transport</keyword>
<dbReference type="InterPro" id="IPR008969">
    <property type="entry name" value="CarboxyPept-like_regulatory"/>
</dbReference>
<evidence type="ECO:0000256" key="6">
    <source>
        <dbReference type="ARBA" id="ARBA00023237"/>
    </source>
</evidence>
<dbReference type="SUPFAM" id="SSF49464">
    <property type="entry name" value="Carboxypeptidase regulatory domain-like"/>
    <property type="match status" value="1"/>
</dbReference>
<dbReference type="InterPro" id="IPR023997">
    <property type="entry name" value="TonB-dep_OMP_SusC/RagA_CS"/>
</dbReference>
<keyword evidence="4 7" id="KW-0812">Transmembrane</keyword>
<name>A0AA51R6E4_9BACT</name>
<feature type="domain" description="TonB-dependent receptor plug" evidence="9">
    <location>
        <begin position="115"/>
        <end position="241"/>
    </location>
</feature>
<protein>
    <submittedName>
        <fullName evidence="10">SusC/RagA family TonB-linked outer membrane protein</fullName>
    </submittedName>
</protein>
<dbReference type="Gene3D" id="2.60.40.1120">
    <property type="entry name" value="Carboxypeptidase-like, regulatory domain"/>
    <property type="match status" value="1"/>
</dbReference>
<dbReference type="FunFam" id="2.60.40.1120:FF:000003">
    <property type="entry name" value="Outer membrane protein Omp121"/>
    <property type="match status" value="1"/>
</dbReference>
<accession>A0AA51R6E4</accession>
<dbReference type="Pfam" id="PF13715">
    <property type="entry name" value="CarbopepD_reg_2"/>
    <property type="match status" value="1"/>
</dbReference>
<dbReference type="InterPro" id="IPR023996">
    <property type="entry name" value="TonB-dep_OMP_SusC/RagA"/>
</dbReference>
<dbReference type="InterPro" id="IPR012910">
    <property type="entry name" value="Plug_dom"/>
</dbReference>
<dbReference type="InterPro" id="IPR036942">
    <property type="entry name" value="Beta-barrel_TonB_sf"/>
</dbReference>
<comment type="subcellular location">
    <subcellularLocation>
        <location evidence="1 7">Cell outer membrane</location>
        <topology evidence="1 7">Multi-pass membrane protein</topology>
    </subcellularLocation>
</comment>
<evidence type="ECO:0000256" key="1">
    <source>
        <dbReference type="ARBA" id="ARBA00004571"/>
    </source>
</evidence>
<dbReference type="InterPro" id="IPR039426">
    <property type="entry name" value="TonB-dep_rcpt-like"/>
</dbReference>
<comment type="similarity">
    <text evidence="7">Belongs to the TonB-dependent receptor family.</text>
</comment>
<reference evidence="10" key="1">
    <citation type="submission" date="2023-08" db="EMBL/GenBank/DDBJ databases">
        <title>Comparative genomics and taxonomic characterization of three novel marine species of genus Marivirga.</title>
        <authorList>
            <person name="Muhammad N."/>
            <person name="Kim S.-G."/>
        </authorList>
    </citation>
    <scope>NUCLEOTIDE SEQUENCE [LARGE SCALE GENOMIC DNA]</scope>
    <source>
        <strain evidence="10">ABR2-2</strain>
    </source>
</reference>
<organism evidence="10 11">
    <name type="scientific">Marivirga arenosa</name>
    <dbReference type="NCBI Taxonomy" id="3059076"/>
    <lineage>
        <taxon>Bacteria</taxon>
        <taxon>Pseudomonadati</taxon>
        <taxon>Bacteroidota</taxon>
        <taxon>Cytophagia</taxon>
        <taxon>Cytophagales</taxon>
        <taxon>Marivirgaceae</taxon>
        <taxon>Marivirga</taxon>
    </lineage>
</organism>
<dbReference type="SUPFAM" id="SSF56935">
    <property type="entry name" value="Porins"/>
    <property type="match status" value="1"/>
</dbReference>
<sequence length="1025" mass="111870">MRHFLLIIASVCWFSLGNLYAQDRTVTGTVTDSKTGEGLPGVNVLVVGTTNGATTDFDGNYKLSVPSDAKLKFSYIGYKPQTIDVGSRSVVNVKLEEDVEQLSEVVVVGYGQVEARDATGAVERVSSKEFNGGVISSPEQLIQGKSAGVQITSASGEPGAGVNIRVRGSSSVRNGNNPLFVVDGIPLSGNDVTAGGPDGGLGTSAPRNPLNFLNPNDIESMDILKDASATAIYGARGANGVILITTKSGKGLGKQITYNANVSISAPANRYNLLNKEQYLQGVEDLGSNPEDVRFDDADTDWQDEIFRTAVSNKHDISYADSYETGNYRASVGYENQNGIVESASLERFNARVNWNQRLLDDKLTFNTSANVSRVNDSFAPITNNAGFQGDLLGAALIAPPTYSPDFQEPGFLNPNNLLAYNQDLAETNRALVNISVDYDITESLNFRINGGLDYATSTRNTAISRDLVIDARGITGNGRAYSVENINRSTLFEALLNYNKKVGDGNLDILGGYSYQDFRFTGSTVGGFGYNTSDLDAMIDQTIEAGNIVREAINGDYQQFGYSPSNDDYFTNQFGNAPTLGNPGNIPITSVVENIFGNYNELQSFFGRVNYNLFDKFLFTATLRADGSTRFGGNNKYGIFPSGAFAWRISDEAWASDAFDNLKLRLGYGVTGNQEIPHNLHQRRQSFGDLDVNADGSIIQPGRSNVAYENPDLQWEQTAMYNGGFDFGFINNRLTGSIDYYYKNTTDLLIQIFSPQPAATDFTWRNLDANVINQGFELMMDYVAIDNGDLTWNIGFNVSRNDNEVRNLGAFFFNTGNVFGQGLSGDFAQQIANNQPLFAYFMIESDGFDEDGFNNIQEGERQLTGQFPIPVWNFGFNTTATYKNFDFALYLNGQGGHHIYNNTANAFFTAGSLGTGRNVTEEVLESGEAQGNTPIVSTNFLEKGDFLRLQNLSVGYNFNLGESSFIKSMRLSANAQNLFVLTNYSGIDPEVSNTASRDGIPSFGIDYTPFPRPRTLTVGLNVTF</sequence>
<proteinExistence type="inferred from homology"/>
<keyword evidence="8" id="KW-0732">Signal</keyword>
<feature type="signal peptide" evidence="8">
    <location>
        <begin position="1"/>
        <end position="21"/>
    </location>
</feature>
<dbReference type="GO" id="GO:0009279">
    <property type="term" value="C:cell outer membrane"/>
    <property type="evidence" value="ECO:0007669"/>
    <property type="project" value="UniProtKB-SubCell"/>
</dbReference>
<dbReference type="Gene3D" id="2.40.170.20">
    <property type="entry name" value="TonB-dependent receptor, beta-barrel domain"/>
    <property type="match status" value="1"/>
</dbReference>
<evidence type="ECO:0000256" key="2">
    <source>
        <dbReference type="ARBA" id="ARBA00022448"/>
    </source>
</evidence>
<evidence type="ECO:0000256" key="3">
    <source>
        <dbReference type="ARBA" id="ARBA00022452"/>
    </source>
</evidence>
<dbReference type="NCBIfam" id="TIGR04057">
    <property type="entry name" value="SusC_RagA_signa"/>
    <property type="match status" value="1"/>
</dbReference>
<evidence type="ECO:0000259" key="9">
    <source>
        <dbReference type="Pfam" id="PF07715"/>
    </source>
</evidence>
<keyword evidence="3 7" id="KW-1134">Transmembrane beta strand</keyword>
<dbReference type="FunFam" id="2.170.130.10:FF:000008">
    <property type="entry name" value="SusC/RagA family TonB-linked outer membrane protein"/>
    <property type="match status" value="1"/>
</dbReference>
<gene>
    <name evidence="10" type="ORF">QYS48_32905</name>
</gene>
<dbReference type="PROSITE" id="PS52016">
    <property type="entry name" value="TONB_DEPENDENT_REC_3"/>
    <property type="match status" value="1"/>
</dbReference>
<evidence type="ECO:0000256" key="4">
    <source>
        <dbReference type="ARBA" id="ARBA00022692"/>
    </source>
</evidence>
<keyword evidence="6 7" id="KW-0998">Cell outer membrane</keyword>
<keyword evidence="11" id="KW-1185">Reference proteome</keyword>
<dbReference type="Pfam" id="PF07715">
    <property type="entry name" value="Plug"/>
    <property type="match status" value="1"/>
</dbReference>
<feature type="chain" id="PRO_5041277666" evidence="8">
    <location>
        <begin position="22"/>
        <end position="1025"/>
    </location>
</feature>
<dbReference type="AlphaFoldDB" id="A0AA51R6E4"/>
<dbReference type="RefSeq" id="WP_308356454.1">
    <property type="nucleotide sequence ID" value="NZ_CP129970.2"/>
</dbReference>